<dbReference type="PaxDb" id="35128-Thaps3676"/>
<dbReference type="GeneID" id="7451304"/>
<gene>
    <name evidence="1" type="ORF">THAPSDRAFT_3676</name>
</gene>
<sequence>MYALATSMMHANVSLSSSTIEVMDMPEESDGLSVSTPPAYACYPPRDNHHRHHHITAANSSRSIVNLKLGWRNLHDETVYSLINEFCSCRQDKPNAWKLNTTLTPIFYVGPKNYVVNEFDTVLELYSNTTACGEIVIGEPPIQSTNVHLHLPRRGEVRVATTIFFLTPMHKNYIVPSFFPPVMVGNAAIDGQTDSDKQKSRHPIFLVLGTFSGGKRNVASLIGAMRLHRNRTFTVRFMGGKDEDSNRTLVEALRLTLPDEQDFNKVELITNADSYEFMKQVNSVDVVLPLVDETNFYTVYDFGRKLTSSMSWGIGFQKNMIVYQPLAKTFGIENSSQIWLYESRKAFASMFGNFLDNWHAV</sequence>
<evidence type="ECO:0000313" key="2">
    <source>
        <dbReference type="Proteomes" id="UP000001449"/>
    </source>
</evidence>
<dbReference type="KEGG" id="tps:THAPSDRAFT_3676"/>
<accession>B8BYG2</accession>
<dbReference type="RefSeq" id="XP_002288935.1">
    <property type="nucleotide sequence ID" value="XM_002288899.1"/>
</dbReference>
<proteinExistence type="predicted"/>
<dbReference type="Proteomes" id="UP000001449">
    <property type="component" value="Chromosome 3"/>
</dbReference>
<dbReference type="eggNOG" id="ENOG502T8FP">
    <property type="taxonomic scope" value="Eukaryota"/>
</dbReference>
<reference evidence="1 2" key="1">
    <citation type="journal article" date="2004" name="Science">
        <title>The genome of the diatom Thalassiosira pseudonana: ecology, evolution, and metabolism.</title>
        <authorList>
            <person name="Armbrust E.V."/>
            <person name="Berges J.A."/>
            <person name="Bowler C."/>
            <person name="Green B.R."/>
            <person name="Martinez D."/>
            <person name="Putnam N.H."/>
            <person name="Zhou S."/>
            <person name="Allen A.E."/>
            <person name="Apt K.E."/>
            <person name="Bechner M."/>
            <person name="Brzezinski M.A."/>
            <person name="Chaal B.K."/>
            <person name="Chiovitti A."/>
            <person name="Davis A.K."/>
            <person name="Demarest M.S."/>
            <person name="Detter J.C."/>
            <person name="Glavina T."/>
            <person name="Goodstein D."/>
            <person name="Hadi M.Z."/>
            <person name="Hellsten U."/>
            <person name="Hildebrand M."/>
            <person name="Jenkins B.D."/>
            <person name="Jurka J."/>
            <person name="Kapitonov V.V."/>
            <person name="Kroger N."/>
            <person name="Lau W.W."/>
            <person name="Lane T.W."/>
            <person name="Larimer F.W."/>
            <person name="Lippmeier J.C."/>
            <person name="Lucas S."/>
            <person name="Medina M."/>
            <person name="Montsant A."/>
            <person name="Obornik M."/>
            <person name="Parker M.S."/>
            <person name="Palenik B."/>
            <person name="Pazour G.J."/>
            <person name="Richardson P.M."/>
            <person name="Rynearson T.A."/>
            <person name="Saito M.A."/>
            <person name="Schwartz D.C."/>
            <person name="Thamatrakoln K."/>
            <person name="Valentin K."/>
            <person name="Vardi A."/>
            <person name="Wilkerson F.P."/>
            <person name="Rokhsar D.S."/>
        </authorList>
    </citation>
    <scope>NUCLEOTIDE SEQUENCE [LARGE SCALE GENOMIC DNA]</scope>
    <source>
        <strain evidence="1 2">CCMP1335</strain>
    </source>
</reference>
<dbReference type="InParanoid" id="B8BYG2"/>
<reference evidence="1 2" key="2">
    <citation type="journal article" date="2008" name="Nature">
        <title>The Phaeodactylum genome reveals the evolutionary history of diatom genomes.</title>
        <authorList>
            <person name="Bowler C."/>
            <person name="Allen A.E."/>
            <person name="Badger J.H."/>
            <person name="Grimwood J."/>
            <person name="Jabbari K."/>
            <person name="Kuo A."/>
            <person name="Maheswari U."/>
            <person name="Martens C."/>
            <person name="Maumus F."/>
            <person name="Otillar R.P."/>
            <person name="Rayko E."/>
            <person name="Salamov A."/>
            <person name="Vandepoele K."/>
            <person name="Beszteri B."/>
            <person name="Gruber A."/>
            <person name="Heijde M."/>
            <person name="Katinka M."/>
            <person name="Mock T."/>
            <person name="Valentin K."/>
            <person name="Verret F."/>
            <person name="Berges J.A."/>
            <person name="Brownlee C."/>
            <person name="Cadoret J.P."/>
            <person name="Chiovitti A."/>
            <person name="Choi C.J."/>
            <person name="Coesel S."/>
            <person name="De Martino A."/>
            <person name="Detter J.C."/>
            <person name="Durkin C."/>
            <person name="Falciatore A."/>
            <person name="Fournet J."/>
            <person name="Haruta M."/>
            <person name="Huysman M.J."/>
            <person name="Jenkins B.D."/>
            <person name="Jiroutova K."/>
            <person name="Jorgensen R.E."/>
            <person name="Joubert Y."/>
            <person name="Kaplan A."/>
            <person name="Kroger N."/>
            <person name="Kroth P.G."/>
            <person name="La Roche J."/>
            <person name="Lindquist E."/>
            <person name="Lommer M."/>
            <person name="Martin-Jezequel V."/>
            <person name="Lopez P.J."/>
            <person name="Lucas S."/>
            <person name="Mangogna M."/>
            <person name="McGinnis K."/>
            <person name="Medlin L.K."/>
            <person name="Montsant A."/>
            <person name="Oudot-Le Secq M.P."/>
            <person name="Napoli C."/>
            <person name="Obornik M."/>
            <person name="Parker M.S."/>
            <person name="Petit J.L."/>
            <person name="Porcel B.M."/>
            <person name="Poulsen N."/>
            <person name="Robison M."/>
            <person name="Rychlewski L."/>
            <person name="Rynearson T.A."/>
            <person name="Schmutz J."/>
            <person name="Shapiro H."/>
            <person name="Siaut M."/>
            <person name="Stanley M."/>
            <person name="Sussman M.R."/>
            <person name="Taylor A.R."/>
            <person name="Vardi A."/>
            <person name="von Dassow P."/>
            <person name="Vyverman W."/>
            <person name="Willis A."/>
            <person name="Wyrwicz L.S."/>
            <person name="Rokhsar D.S."/>
            <person name="Weissenbach J."/>
            <person name="Armbrust E.V."/>
            <person name="Green B.R."/>
            <person name="Van de Peer Y."/>
            <person name="Grigoriev I.V."/>
        </authorList>
    </citation>
    <scope>NUCLEOTIDE SEQUENCE [LARGE SCALE GENOMIC DNA]</scope>
    <source>
        <strain evidence="1 2">CCMP1335</strain>
    </source>
</reference>
<name>B8BYG2_THAPS</name>
<dbReference type="AlphaFoldDB" id="B8BYG2"/>
<organism evidence="1 2">
    <name type="scientific">Thalassiosira pseudonana</name>
    <name type="common">Marine diatom</name>
    <name type="synonym">Cyclotella nana</name>
    <dbReference type="NCBI Taxonomy" id="35128"/>
    <lineage>
        <taxon>Eukaryota</taxon>
        <taxon>Sar</taxon>
        <taxon>Stramenopiles</taxon>
        <taxon>Ochrophyta</taxon>
        <taxon>Bacillariophyta</taxon>
        <taxon>Coscinodiscophyceae</taxon>
        <taxon>Thalassiosirophycidae</taxon>
        <taxon>Thalassiosirales</taxon>
        <taxon>Thalassiosiraceae</taxon>
        <taxon>Thalassiosira</taxon>
    </lineage>
</organism>
<keyword evidence="2" id="KW-1185">Reference proteome</keyword>
<dbReference type="HOGENOM" id="CLU_768339_0_0_1"/>
<protein>
    <submittedName>
        <fullName evidence="1">Uncharacterized protein</fullName>
    </submittedName>
</protein>
<evidence type="ECO:0000313" key="1">
    <source>
        <dbReference type="EMBL" id="EED94371.1"/>
    </source>
</evidence>
<dbReference type="EMBL" id="CM000640">
    <property type="protein sequence ID" value="EED94371.1"/>
    <property type="molecule type" value="Genomic_DNA"/>
</dbReference>